<accession>A0A0P8C4I0</accession>
<proteinExistence type="predicted"/>
<dbReference type="Proteomes" id="UP000050360">
    <property type="component" value="Unassembled WGS sequence"/>
</dbReference>
<name>A0A0P8C4I0_9EURY</name>
<protein>
    <submittedName>
        <fullName evidence="1">Uncharacterized protein</fullName>
    </submittedName>
</protein>
<organism evidence="1 2">
    <name type="scientific">Candidatus Methanoperedens nitratireducens</name>
    <dbReference type="NCBI Taxonomy" id="1392998"/>
    <lineage>
        <taxon>Archaea</taxon>
        <taxon>Methanobacteriati</taxon>
        <taxon>Methanobacteriota</taxon>
        <taxon>Stenosarchaea group</taxon>
        <taxon>Methanomicrobia</taxon>
        <taxon>Methanosarcinales</taxon>
        <taxon>ANME-2 cluster</taxon>
        <taxon>Candidatus Methanoperedentaceae</taxon>
        <taxon>Candidatus Methanoperedens</taxon>
    </lineage>
</organism>
<evidence type="ECO:0000313" key="1">
    <source>
        <dbReference type="EMBL" id="KPQ41512.1"/>
    </source>
</evidence>
<sequence length="43" mass="5016">MSMVINIGAFDQLIQNKIDYFFMRLKSESQALNGYDLLIDFPD</sequence>
<dbReference type="AlphaFoldDB" id="A0A0P8C4I0"/>
<gene>
    <name evidence="1" type="ORF">MPEBLZ_03932</name>
</gene>
<dbReference type="EMBL" id="LKCM01000339">
    <property type="protein sequence ID" value="KPQ41512.1"/>
    <property type="molecule type" value="Genomic_DNA"/>
</dbReference>
<reference evidence="1 2" key="1">
    <citation type="submission" date="2015-09" db="EMBL/GenBank/DDBJ databases">
        <title>A metagenomics-based metabolic model of nitrate-dependent anaerobic oxidation of methane by Methanoperedens-like archaea.</title>
        <authorList>
            <person name="Arshad A."/>
            <person name="Speth D.R."/>
            <person name="De Graaf R.M."/>
            <person name="Op Den Camp H.J."/>
            <person name="Jetten M.S."/>
            <person name="Welte C.U."/>
        </authorList>
    </citation>
    <scope>NUCLEOTIDE SEQUENCE [LARGE SCALE GENOMIC DNA]</scope>
</reference>
<evidence type="ECO:0000313" key="2">
    <source>
        <dbReference type="Proteomes" id="UP000050360"/>
    </source>
</evidence>
<comment type="caution">
    <text evidence="1">The sequence shown here is derived from an EMBL/GenBank/DDBJ whole genome shotgun (WGS) entry which is preliminary data.</text>
</comment>